<organism evidence="2 3">
    <name type="scientific">Paraburkholderia aspalathi</name>
    <dbReference type="NCBI Taxonomy" id="1324617"/>
    <lineage>
        <taxon>Bacteria</taxon>
        <taxon>Pseudomonadati</taxon>
        <taxon>Pseudomonadota</taxon>
        <taxon>Betaproteobacteria</taxon>
        <taxon>Burkholderiales</taxon>
        <taxon>Burkholderiaceae</taxon>
        <taxon>Paraburkholderia</taxon>
    </lineage>
</organism>
<proteinExistence type="predicted"/>
<feature type="transmembrane region" description="Helical" evidence="1">
    <location>
        <begin position="9"/>
        <end position="30"/>
    </location>
</feature>
<gene>
    <name evidence="2" type="ORF">SAMN05192563_10579</name>
</gene>
<evidence type="ECO:0000256" key="1">
    <source>
        <dbReference type="SAM" id="Phobius"/>
    </source>
</evidence>
<reference evidence="2 3" key="1">
    <citation type="submission" date="2016-10" db="EMBL/GenBank/DDBJ databases">
        <authorList>
            <person name="de Groot N.N."/>
        </authorList>
    </citation>
    <scope>NUCLEOTIDE SEQUENCE [LARGE SCALE GENOMIC DNA]</scope>
    <source>
        <strain evidence="2 3">LMG 27731</strain>
    </source>
</reference>
<dbReference type="InterPro" id="IPR036259">
    <property type="entry name" value="MFS_trans_sf"/>
</dbReference>
<feature type="transmembrane region" description="Helical" evidence="1">
    <location>
        <begin position="105"/>
        <end position="123"/>
    </location>
</feature>
<keyword evidence="1" id="KW-0472">Membrane</keyword>
<keyword evidence="1" id="KW-1133">Transmembrane helix</keyword>
<sequence>MDRLGPSRVIIPCLSVTILAFSLLSASVHWVPTTLAPFPVLSGVVAWGIAHWPFYPAQQAGGTNIAGLRGTPISLSLNASFMYLSYSLGAALGSLTLSFTSMDNLGWIAALCKVAALTLTASIGKHLAQAQKEAIHCRIRYPLPRGRHLRQFTGS</sequence>
<protein>
    <submittedName>
        <fullName evidence="2">Uncharacterized protein</fullName>
    </submittedName>
</protein>
<feature type="transmembrane region" description="Helical" evidence="1">
    <location>
        <begin position="36"/>
        <end position="55"/>
    </location>
</feature>
<dbReference type="AlphaFoldDB" id="A0A1I7ERE1"/>
<dbReference type="SUPFAM" id="SSF103473">
    <property type="entry name" value="MFS general substrate transporter"/>
    <property type="match status" value="1"/>
</dbReference>
<dbReference type="Gene3D" id="1.20.1250.20">
    <property type="entry name" value="MFS general substrate transporter like domains"/>
    <property type="match status" value="1"/>
</dbReference>
<keyword evidence="1" id="KW-0812">Transmembrane</keyword>
<name>A0A1I7ERE1_9BURK</name>
<dbReference type="Proteomes" id="UP000198844">
    <property type="component" value="Unassembled WGS sequence"/>
</dbReference>
<dbReference type="RefSeq" id="WP_208620817.1">
    <property type="nucleotide sequence ID" value="NZ_FPBH01000057.1"/>
</dbReference>
<accession>A0A1I7ERE1</accession>
<evidence type="ECO:0000313" key="3">
    <source>
        <dbReference type="Proteomes" id="UP000198844"/>
    </source>
</evidence>
<dbReference type="EMBL" id="FPBH01000057">
    <property type="protein sequence ID" value="SFU26498.1"/>
    <property type="molecule type" value="Genomic_DNA"/>
</dbReference>
<feature type="transmembrane region" description="Helical" evidence="1">
    <location>
        <begin position="75"/>
        <end position="99"/>
    </location>
</feature>
<evidence type="ECO:0000313" key="2">
    <source>
        <dbReference type="EMBL" id="SFU26498.1"/>
    </source>
</evidence>